<sequence>MFENYASDWTRCQFSESETRSEVCTELATTLSRNTPAKPHKVARLSFARHASVVESISPSQPFTERIPKPLKFCERNQHKPTFNFRQLSEETKQSKLDLPSNVKASIIVPNDCLDIQAILDGSAPKQLKLTNFRIFLQETRENQSSEESTPWLNWAPVMVEFLLEFKSYAEQFSRLPADQKTAAPHPFDIICVINSGLPKPPSYPSTAWARNCENESQFGDPRKNQHHSPSKGKPWDPFYKNLTPKQHKRPDKGSEEFSKHPFTRRKVNWAPSVRSKSGDIHDESGSSSISRSYPWKSRPTMSVSFSSLSSAVSSVLPEGLEPKSQPLRSLFDALIEKYLAEPIQSRPEGGLLSQCIELKTGPMKRAVLESKYTNHPAVLGPLVEQILDGLNHHVVPNFVQRSSRELKKNKGTVNIQTLIGTFILLGACVLEGLLIFTPSPLSWSSGRQKRLPSVYRLALFPVLFLGTILICSHRFKIRVSSLLAVNSGSTKHLRLRQRSDSKPKSSRSSLTHPEKNRGGILDPFPIHQRMAVETNETGWRKRNAFSWILTSLVISLIIQITFLFLPHIQLRKGKIEILIPTR</sequence>
<comment type="caution">
    <text evidence="3">The sequence shown here is derived from an EMBL/GenBank/DDBJ whole genome shotgun (WGS) entry which is preliminary data.</text>
</comment>
<feature type="transmembrane region" description="Helical" evidence="2">
    <location>
        <begin position="458"/>
        <end position="476"/>
    </location>
</feature>
<dbReference type="OrthoDB" id="2505734at2759"/>
<accession>A0A9P6NWM2</accession>
<keyword evidence="2" id="KW-0812">Transmembrane</keyword>
<dbReference type="AlphaFoldDB" id="A0A9P6NWM2"/>
<evidence type="ECO:0000313" key="4">
    <source>
        <dbReference type="Proteomes" id="UP000886653"/>
    </source>
</evidence>
<name>A0A9P6NWM2_9BASI</name>
<feature type="transmembrane region" description="Helical" evidence="2">
    <location>
        <begin position="545"/>
        <end position="566"/>
    </location>
</feature>
<reference evidence="3" key="1">
    <citation type="submission" date="2013-11" db="EMBL/GenBank/DDBJ databases">
        <title>Genome sequence of the fusiform rust pathogen reveals effectors for host alternation and coevolution with pine.</title>
        <authorList>
            <consortium name="DOE Joint Genome Institute"/>
            <person name="Smith K."/>
            <person name="Pendleton A."/>
            <person name="Kubisiak T."/>
            <person name="Anderson C."/>
            <person name="Salamov A."/>
            <person name="Aerts A."/>
            <person name="Riley R."/>
            <person name="Clum A."/>
            <person name="Lindquist E."/>
            <person name="Ence D."/>
            <person name="Campbell M."/>
            <person name="Kronenberg Z."/>
            <person name="Feau N."/>
            <person name="Dhillon B."/>
            <person name="Hamelin R."/>
            <person name="Burleigh J."/>
            <person name="Smith J."/>
            <person name="Yandell M."/>
            <person name="Nelson C."/>
            <person name="Grigoriev I."/>
            <person name="Davis J."/>
        </authorList>
    </citation>
    <scope>NUCLEOTIDE SEQUENCE</scope>
    <source>
        <strain evidence="3">G11</strain>
    </source>
</reference>
<keyword evidence="4" id="KW-1185">Reference proteome</keyword>
<feature type="region of interest" description="Disordered" evidence="1">
    <location>
        <begin position="494"/>
        <end position="523"/>
    </location>
</feature>
<organism evidence="3 4">
    <name type="scientific">Cronartium quercuum f. sp. fusiforme G11</name>
    <dbReference type="NCBI Taxonomy" id="708437"/>
    <lineage>
        <taxon>Eukaryota</taxon>
        <taxon>Fungi</taxon>
        <taxon>Dikarya</taxon>
        <taxon>Basidiomycota</taxon>
        <taxon>Pucciniomycotina</taxon>
        <taxon>Pucciniomycetes</taxon>
        <taxon>Pucciniales</taxon>
        <taxon>Coleosporiaceae</taxon>
        <taxon>Cronartium</taxon>
    </lineage>
</organism>
<keyword evidence="2" id="KW-1133">Transmembrane helix</keyword>
<dbReference type="Proteomes" id="UP000886653">
    <property type="component" value="Unassembled WGS sequence"/>
</dbReference>
<evidence type="ECO:0000313" key="3">
    <source>
        <dbReference type="EMBL" id="KAG0150856.1"/>
    </source>
</evidence>
<gene>
    <name evidence="3" type="ORF">CROQUDRAFT_627265</name>
</gene>
<proteinExistence type="predicted"/>
<feature type="transmembrane region" description="Helical" evidence="2">
    <location>
        <begin position="416"/>
        <end position="437"/>
    </location>
</feature>
<evidence type="ECO:0000256" key="1">
    <source>
        <dbReference type="SAM" id="MobiDB-lite"/>
    </source>
</evidence>
<keyword evidence="2" id="KW-0472">Membrane</keyword>
<protein>
    <submittedName>
        <fullName evidence="3">Uncharacterized protein</fullName>
    </submittedName>
</protein>
<evidence type="ECO:0000256" key="2">
    <source>
        <dbReference type="SAM" id="Phobius"/>
    </source>
</evidence>
<dbReference type="EMBL" id="MU167216">
    <property type="protein sequence ID" value="KAG0150856.1"/>
    <property type="molecule type" value="Genomic_DNA"/>
</dbReference>
<feature type="region of interest" description="Disordered" evidence="1">
    <location>
        <begin position="216"/>
        <end position="294"/>
    </location>
</feature>